<feature type="chain" id="PRO_5046462319" evidence="1">
    <location>
        <begin position="22"/>
        <end position="329"/>
    </location>
</feature>
<reference evidence="2 3" key="1">
    <citation type="submission" date="2020-09" db="EMBL/GenBank/DDBJ databases">
        <title>Paenibacillus sp. strain PR3 16S rRNA gene Genome sequencing and assembly.</title>
        <authorList>
            <person name="Kim J."/>
        </authorList>
    </citation>
    <scope>NUCLEOTIDE SEQUENCE [LARGE SCALE GENOMIC DNA]</scope>
    <source>
        <strain evidence="2 3">PR3</strain>
    </source>
</reference>
<protein>
    <submittedName>
        <fullName evidence="2">Uncharacterized protein</fullName>
    </submittedName>
</protein>
<dbReference type="Proteomes" id="UP000609346">
    <property type="component" value="Unassembled WGS sequence"/>
</dbReference>
<keyword evidence="1" id="KW-0732">Signal</keyword>
<feature type="signal peptide" evidence="1">
    <location>
        <begin position="1"/>
        <end position="21"/>
    </location>
</feature>
<evidence type="ECO:0000313" key="2">
    <source>
        <dbReference type="EMBL" id="MBD3919221.1"/>
    </source>
</evidence>
<proteinExistence type="predicted"/>
<keyword evidence="3" id="KW-1185">Reference proteome</keyword>
<dbReference type="EMBL" id="JACXZA010000002">
    <property type="protein sequence ID" value="MBD3919221.1"/>
    <property type="molecule type" value="Genomic_DNA"/>
</dbReference>
<name>A0ABR8MVX5_9BACL</name>
<dbReference type="RefSeq" id="WP_191203478.1">
    <property type="nucleotide sequence ID" value="NZ_JACXZA010000002.1"/>
</dbReference>
<sequence length="329" mass="35597">MNRIVCSAILILSLLSMTACTTPVQPVVVEESQTADSPHSNETTVYTGYVTKMTTDRILVASETNISVNGNKDALWIGSLGKSFSVGQRVRAILFGDIDASYPGIGGANRIDTISIPVSNETKLMAEQALAIAIGSKSEMEVPIVMNISYEMNTHQWSISLLDGLADSEPRNVENIYINDGDGSVGTQIPSTPIYNASNLELTAPQGWSLRASDRGDVSIHDQSSATVGEVTTYVYAVDFDFKFYKPNHSEVTNVEDIDIPLGSAKLYTLDADNGTAASGIEGTHDVYYAVIPIQDKAIFVLEFSRDDKEASTKEQFLALLNGLRLNPN</sequence>
<gene>
    <name evidence="2" type="ORF">H8B09_10695</name>
</gene>
<comment type="caution">
    <text evidence="2">The sequence shown here is derived from an EMBL/GenBank/DDBJ whole genome shotgun (WGS) entry which is preliminary data.</text>
</comment>
<evidence type="ECO:0000256" key="1">
    <source>
        <dbReference type="SAM" id="SignalP"/>
    </source>
</evidence>
<accession>A0ABR8MVX5</accession>
<dbReference type="PROSITE" id="PS51257">
    <property type="entry name" value="PROKAR_LIPOPROTEIN"/>
    <property type="match status" value="1"/>
</dbReference>
<evidence type="ECO:0000313" key="3">
    <source>
        <dbReference type="Proteomes" id="UP000609346"/>
    </source>
</evidence>
<organism evidence="2 3">
    <name type="scientific">Paenibacillus terricola</name>
    <dbReference type="NCBI Taxonomy" id="2763503"/>
    <lineage>
        <taxon>Bacteria</taxon>
        <taxon>Bacillati</taxon>
        <taxon>Bacillota</taxon>
        <taxon>Bacilli</taxon>
        <taxon>Bacillales</taxon>
        <taxon>Paenibacillaceae</taxon>
        <taxon>Paenibacillus</taxon>
    </lineage>
</organism>